<protein>
    <submittedName>
        <fullName evidence="2">Class I SAM-dependent methyltransferase</fullName>
        <ecNumber evidence="2">2.1.1.-</ecNumber>
    </submittedName>
</protein>
<comment type="caution">
    <text evidence="2">The sequence shown here is derived from an EMBL/GenBank/DDBJ whole genome shotgun (WGS) entry which is preliminary data.</text>
</comment>
<gene>
    <name evidence="2" type="ORF">ACFQ4A_16280</name>
</gene>
<dbReference type="SUPFAM" id="SSF53335">
    <property type="entry name" value="S-adenosyl-L-methionine-dependent methyltransferases"/>
    <property type="match status" value="1"/>
</dbReference>
<evidence type="ECO:0000259" key="1">
    <source>
        <dbReference type="Pfam" id="PF08241"/>
    </source>
</evidence>
<organism evidence="2 3">
    <name type="scientific">Lentibacillus salinarum</name>
    <dbReference type="NCBI Taxonomy" id="446820"/>
    <lineage>
        <taxon>Bacteria</taxon>
        <taxon>Bacillati</taxon>
        <taxon>Bacillota</taxon>
        <taxon>Bacilli</taxon>
        <taxon>Bacillales</taxon>
        <taxon>Bacillaceae</taxon>
        <taxon>Lentibacillus</taxon>
    </lineage>
</organism>
<feature type="domain" description="Methyltransferase type 11" evidence="1">
    <location>
        <begin position="37"/>
        <end position="130"/>
    </location>
</feature>
<dbReference type="EC" id="2.1.1.-" evidence="2"/>
<dbReference type="PANTHER" id="PTHR45036:SF1">
    <property type="entry name" value="METHYLTRANSFERASE LIKE 7A"/>
    <property type="match status" value="1"/>
</dbReference>
<accession>A0ABW3ZXW0</accession>
<dbReference type="Proteomes" id="UP001597178">
    <property type="component" value="Unassembled WGS sequence"/>
</dbReference>
<dbReference type="GO" id="GO:0032259">
    <property type="term" value="P:methylation"/>
    <property type="evidence" value="ECO:0007669"/>
    <property type="project" value="UniProtKB-KW"/>
</dbReference>
<keyword evidence="2" id="KW-0489">Methyltransferase</keyword>
<keyword evidence="2" id="KW-0808">Transferase</keyword>
<dbReference type="Gene3D" id="3.40.50.150">
    <property type="entry name" value="Vaccinia Virus protein VP39"/>
    <property type="match status" value="1"/>
</dbReference>
<evidence type="ECO:0000313" key="2">
    <source>
        <dbReference type="EMBL" id="MFD1363206.1"/>
    </source>
</evidence>
<proteinExistence type="predicted"/>
<name>A0ABW3ZXW0_9BACI</name>
<dbReference type="GO" id="GO:0008168">
    <property type="term" value="F:methyltransferase activity"/>
    <property type="evidence" value="ECO:0007669"/>
    <property type="project" value="UniProtKB-KW"/>
</dbReference>
<reference evidence="3" key="1">
    <citation type="journal article" date="2019" name="Int. J. Syst. Evol. Microbiol.">
        <title>The Global Catalogue of Microorganisms (GCM) 10K type strain sequencing project: providing services to taxonomists for standard genome sequencing and annotation.</title>
        <authorList>
            <consortium name="The Broad Institute Genomics Platform"/>
            <consortium name="The Broad Institute Genome Sequencing Center for Infectious Disease"/>
            <person name="Wu L."/>
            <person name="Ma J."/>
        </authorList>
    </citation>
    <scope>NUCLEOTIDE SEQUENCE [LARGE SCALE GENOMIC DNA]</scope>
    <source>
        <strain evidence="3">CCUG 54822</strain>
    </source>
</reference>
<sequence length="197" mass="22459">MGKWFPSIYDMAMRPLEKTKFNKIRKTLVNQAIGRVLEIGSGTGMNFPHYKNATQVDAIEPNPLMDEQALKRMERSRIPIQTYLVKAEKLPFADNTFDSVVATLVFCTIPEPMKALQEIQRVSKPNAKILLFEHVRVDKALLGKTQDVLTPLWKKACDGCHLNRDTLELIKQSNLSVMEVDSYFNGIFLTIKCLNET</sequence>
<dbReference type="RefSeq" id="WP_382402454.1">
    <property type="nucleotide sequence ID" value="NZ_JBHTNH010000029.1"/>
</dbReference>
<dbReference type="EMBL" id="JBHTNH010000029">
    <property type="protein sequence ID" value="MFD1363206.1"/>
    <property type="molecule type" value="Genomic_DNA"/>
</dbReference>
<dbReference type="CDD" id="cd02440">
    <property type="entry name" value="AdoMet_MTases"/>
    <property type="match status" value="1"/>
</dbReference>
<evidence type="ECO:0000313" key="3">
    <source>
        <dbReference type="Proteomes" id="UP001597178"/>
    </source>
</evidence>
<dbReference type="Pfam" id="PF08241">
    <property type="entry name" value="Methyltransf_11"/>
    <property type="match status" value="1"/>
</dbReference>
<dbReference type="InterPro" id="IPR052356">
    <property type="entry name" value="Thiol_S-MT"/>
</dbReference>
<dbReference type="PANTHER" id="PTHR45036">
    <property type="entry name" value="METHYLTRANSFERASE LIKE 7B"/>
    <property type="match status" value="1"/>
</dbReference>
<keyword evidence="3" id="KW-1185">Reference proteome</keyword>
<dbReference type="InterPro" id="IPR013216">
    <property type="entry name" value="Methyltransf_11"/>
</dbReference>
<dbReference type="InterPro" id="IPR029063">
    <property type="entry name" value="SAM-dependent_MTases_sf"/>
</dbReference>